<organism evidence="1 2">
    <name type="scientific">Brevibacterium sandarakinum</name>
    <dbReference type="NCBI Taxonomy" id="629680"/>
    <lineage>
        <taxon>Bacteria</taxon>
        <taxon>Bacillati</taxon>
        <taxon>Actinomycetota</taxon>
        <taxon>Actinomycetes</taxon>
        <taxon>Micrococcales</taxon>
        <taxon>Brevibacteriaceae</taxon>
        <taxon>Brevibacterium</taxon>
    </lineage>
</organism>
<dbReference type="Proteomes" id="UP000199700">
    <property type="component" value="Chromosome"/>
</dbReference>
<protein>
    <submittedName>
        <fullName evidence="1">Uncharacterized protein</fullName>
    </submittedName>
</protein>
<reference evidence="1" key="1">
    <citation type="submission" date="2016-10" db="EMBL/GenBank/DDBJ databases">
        <authorList>
            <person name="Varghese N."/>
            <person name="Submissions S."/>
        </authorList>
    </citation>
    <scope>NUCLEOTIDE SEQUENCE [LARGE SCALE GENOMIC DNA]</scope>
    <source>
        <strain evidence="1">DSM 22082</strain>
    </source>
</reference>
<name>A0A1H1ULC5_BRESA</name>
<sequence>MARFDSAADLARALGWPTLTAGILTGAASYLVVEPRDDSTELTRGRNSGNQQ</sequence>
<keyword evidence="2" id="KW-1185">Reference proteome</keyword>
<dbReference type="AlphaFoldDB" id="A0A1H1ULC5"/>
<evidence type="ECO:0000313" key="1">
    <source>
        <dbReference type="EMBL" id="SDS73101.1"/>
    </source>
</evidence>
<accession>A0A1H1ULC5</accession>
<proteinExistence type="predicted"/>
<gene>
    <name evidence="1" type="ORF">SAMN04489751_2710</name>
</gene>
<evidence type="ECO:0000313" key="2">
    <source>
        <dbReference type="Proteomes" id="UP000199700"/>
    </source>
</evidence>
<dbReference type="EMBL" id="LT629739">
    <property type="protein sequence ID" value="SDS73101.1"/>
    <property type="molecule type" value="Genomic_DNA"/>
</dbReference>